<dbReference type="KEGG" id="ria:C7V51_04195"/>
<dbReference type="InterPro" id="IPR020845">
    <property type="entry name" value="AMP-binding_CS"/>
</dbReference>
<dbReference type="SUPFAM" id="SSF56801">
    <property type="entry name" value="Acetyl-CoA synthetase-like"/>
    <property type="match status" value="1"/>
</dbReference>
<evidence type="ECO:0000256" key="1">
    <source>
        <dbReference type="ARBA" id="ARBA00006432"/>
    </source>
</evidence>
<dbReference type="AlphaFoldDB" id="A0AAD1ADR0"/>
<dbReference type="Pfam" id="PF00501">
    <property type="entry name" value="AMP-binding"/>
    <property type="match status" value="1"/>
</dbReference>
<dbReference type="EMBL" id="CP028130">
    <property type="protein sequence ID" value="AZZ55175.1"/>
    <property type="molecule type" value="Genomic_DNA"/>
</dbReference>
<dbReference type="InterPro" id="IPR000873">
    <property type="entry name" value="AMP-dep_synth/lig_dom"/>
</dbReference>
<dbReference type="CDD" id="cd04433">
    <property type="entry name" value="AFD_class_I"/>
    <property type="match status" value="1"/>
</dbReference>
<feature type="domain" description="AMP-dependent synthetase/ligase" evidence="3">
    <location>
        <begin position="9"/>
        <end position="339"/>
    </location>
</feature>
<evidence type="ECO:0000313" key="5">
    <source>
        <dbReference type="Proteomes" id="UP000283946"/>
    </source>
</evidence>
<protein>
    <recommendedName>
        <fullName evidence="3">AMP-dependent synthetase/ligase domain-containing protein</fullName>
    </recommendedName>
</protein>
<accession>A0AAD1ADR0</accession>
<dbReference type="RefSeq" id="WP_104264862.1">
    <property type="nucleotide sequence ID" value="NZ_CP028130.1"/>
</dbReference>
<organism evidence="4 5">
    <name type="scientific">Rathayibacter iranicus</name>
    <dbReference type="NCBI Taxonomy" id="59737"/>
    <lineage>
        <taxon>Bacteria</taxon>
        <taxon>Bacillati</taxon>
        <taxon>Actinomycetota</taxon>
        <taxon>Actinomycetes</taxon>
        <taxon>Micrococcales</taxon>
        <taxon>Microbacteriaceae</taxon>
        <taxon>Rathayibacter</taxon>
    </lineage>
</organism>
<keyword evidence="2" id="KW-0436">Ligase</keyword>
<dbReference type="Gene3D" id="3.40.50.12780">
    <property type="entry name" value="N-terminal domain of ligase-like"/>
    <property type="match status" value="1"/>
</dbReference>
<evidence type="ECO:0000313" key="4">
    <source>
        <dbReference type="EMBL" id="AZZ55175.1"/>
    </source>
</evidence>
<dbReference type="PROSITE" id="PS00455">
    <property type="entry name" value="AMP_BINDING"/>
    <property type="match status" value="1"/>
</dbReference>
<gene>
    <name evidence="4" type="ORF">C7V51_04195</name>
</gene>
<dbReference type="Proteomes" id="UP000283946">
    <property type="component" value="Chromosome"/>
</dbReference>
<name>A0AAD1ADR0_9MICO</name>
<sequence length="490" mass="52760">MITLDVIRNHAHAMPTAIAFEHAGTRITWRDYAAEVERILPWVETHLRSDLDVVAVESEISIAVFVLTSAVATLGVPWVALDSAQPPAIREEQLRSVKPTLILRTLDERLVVATSAGVVSYADIPTLTETPISRQRDFRAIGFTSGTTGMPKLVLRDTPSEKRRTSMFIARFGFTSTDRFLLCLPLSHASSHGWARTFLTAGSTVVIEAPDPAAVANQITENAITATLLVPPMLTRVVSTLASRGHGQRVESRLRFLLTGGRHVPGALVGQVYSTLGPVLHSYYGTTETGVNVMADPSDLLVNPRTSGRVLDGSHVAVLDESHHPLDRPGAVGRIAVASFMGAARYASASIPSLEIDNRRYILTSDVGRFEHDGTLRILGRSSEFAAATACGDLFGLEDDLRLLPDVTDVATQVATDGTSLVVVLALGREPATDPALLQYLAARVAVQRRVRLPISVHTVEHLVFSSTGKFDLSTTLTPTSLVTASISKS</sequence>
<proteinExistence type="inferred from homology"/>
<evidence type="ECO:0000256" key="2">
    <source>
        <dbReference type="ARBA" id="ARBA00022598"/>
    </source>
</evidence>
<dbReference type="GO" id="GO:0016405">
    <property type="term" value="F:CoA-ligase activity"/>
    <property type="evidence" value="ECO:0007669"/>
    <property type="project" value="TreeGrafter"/>
</dbReference>
<evidence type="ECO:0000259" key="3">
    <source>
        <dbReference type="Pfam" id="PF00501"/>
    </source>
</evidence>
<dbReference type="PANTHER" id="PTHR24096">
    <property type="entry name" value="LONG-CHAIN-FATTY-ACID--COA LIGASE"/>
    <property type="match status" value="1"/>
</dbReference>
<comment type="similarity">
    <text evidence="1">Belongs to the ATP-dependent AMP-binding enzyme family.</text>
</comment>
<reference evidence="4 5" key="1">
    <citation type="submission" date="2018-03" db="EMBL/GenBank/DDBJ databases">
        <title>Bacteriophage NCPPB3778 and a type I-E CRISPR drive the evolution of the US Biological Select Agent, Rathayibacter toxicus.</title>
        <authorList>
            <person name="Davis E.W.II."/>
            <person name="Tabima J.F."/>
            <person name="Weisberg A.J."/>
            <person name="Dantas Lopes L."/>
            <person name="Wiseman M.S."/>
            <person name="Wiseman M.S."/>
            <person name="Pupko T."/>
            <person name="Belcher M.S."/>
            <person name="Sechler A.J."/>
            <person name="Tancos M.A."/>
            <person name="Schroeder B.K."/>
            <person name="Murray T.D."/>
            <person name="Luster D.G."/>
            <person name="Schneider W.L."/>
            <person name="Rogers E."/>
            <person name="Andreote F.D."/>
            <person name="Grunwald N.J."/>
            <person name="Putnam M.L."/>
            <person name="Chang J.H."/>
        </authorList>
    </citation>
    <scope>NUCLEOTIDE SEQUENCE [LARGE SCALE GENOMIC DNA]</scope>
    <source>
        <strain evidence="4 5">NCCPB 2253</strain>
    </source>
</reference>
<dbReference type="PANTHER" id="PTHR24096:SF149">
    <property type="entry name" value="AMP-BINDING DOMAIN-CONTAINING PROTEIN-RELATED"/>
    <property type="match status" value="1"/>
</dbReference>
<dbReference type="InterPro" id="IPR042099">
    <property type="entry name" value="ANL_N_sf"/>
</dbReference>